<feature type="region of interest" description="Disordered" evidence="1">
    <location>
        <begin position="75"/>
        <end position="109"/>
    </location>
</feature>
<dbReference type="WBParaSite" id="PSAMB.scaffold3385size18505.g21268.t1">
    <property type="protein sequence ID" value="PSAMB.scaffold3385size18505.g21268.t1"/>
    <property type="gene ID" value="PSAMB.scaffold3385size18505.g21268"/>
</dbReference>
<dbReference type="AlphaFoldDB" id="A0A914W6K8"/>
<evidence type="ECO:0000313" key="2">
    <source>
        <dbReference type="Proteomes" id="UP000887566"/>
    </source>
</evidence>
<organism evidence="2 3">
    <name type="scientific">Plectus sambesii</name>
    <dbReference type="NCBI Taxonomy" id="2011161"/>
    <lineage>
        <taxon>Eukaryota</taxon>
        <taxon>Metazoa</taxon>
        <taxon>Ecdysozoa</taxon>
        <taxon>Nematoda</taxon>
        <taxon>Chromadorea</taxon>
        <taxon>Plectida</taxon>
        <taxon>Plectina</taxon>
        <taxon>Plectoidea</taxon>
        <taxon>Plectidae</taxon>
        <taxon>Plectus</taxon>
    </lineage>
</organism>
<dbReference type="Proteomes" id="UP000887566">
    <property type="component" value="Unplaced"/>
</dbReference>
<name>A0A914W6K8_9BILA</name>
<proteinExistence type="predicted"/>
<keyword evidence="2" id="KW-1185">Reference proteome</keyword>
<sequence length="109" mass="12007">MELDYKNPKADWEFRAAERVDWCSGQNQNSSIPRTRVQFSLRSTPHPTKVLIPPWVGELVAASLRKLHIVNIPVTGMRRPTGNSTVAIHTGGFSNPPAKSGHCESSTNA</sequence>
<evidence type="ECO:0000256" key="1">
    <source>
        <dbReference type="SAM" id="MobiDB-lite"/>
    </source>
</evidence>
<evidence type="ECO:0000313" key="3">
    <source>
        <dbReference type="WBParaSite" id="PSAMB.scaffold3385size18505.g21268.t1"/>
    </source>
</evidence>
<accession>A0A914W6K8</accession>
<reference evidence="3" key="1">
    <citation type="submission" date="2022-11" db="UniProtKB">
        <authorList>
            <consortium name="WormBaseParasite"/>
        </authorList>
    </citation>
    <scope>IDENTIFICATION</scope>
</reference>
<protein>
    <submittedName>
        <fullName evidence="3">Uncharacterized protein</fullName>
    </submittedName>
</protein>